<protein>
    <submittedName>
        <fullName evidence="2">Uncharacterized protein</fullName>
    </submittedName>
</protein>
<dbReference type="AlphaFoldDB" id="Q23JM9"/>
<reference evidence="3" key="1">
    <citation type="journal article" date="2006" name="PLoS Biol.">
        <title>Macronuclear genome sequence of the ciliate Tetrahymena thermophila, a model eukaryote.</title>
        <authorList>
            <person name="Eisen J.A."/>
            <person name="Coyne R.S."/>
            <person name="Wu M."/>
            <person name="Wu D."/>
            <person name="Thiagarajan M."/>
            <person name="Wortman J.R."/>
            <person name="Badger J.H."/>
            <person name="Ren Q."/>
            <person name="Amedeo P."/>
            <person name="Jones K.M."/>
            <person name="Tallon L.J."/>
            <person name="Delcher A.L."/>
            <person name="Salzberg S.L."/>
            <person name="Silva J.C."/>
            <person name="Haas B.J."/>
            <person name="Majoros W.H."/>
            <person name="Farzad M."/>
            <person name="Carlton J.M."/>
            <person name="Smith R.K. Jr."/>
            <person name="Garg J."/>
            <person name="Pearlman R.E."/>
            <person name="Karrer K.M."/>
            <person name="Sun L."/>
            <person name="Manning G."/>
            <person name="Elde N.C."/>
            <person name="Turkewitz A.P."/>
            <person name="Asai D.J."/>
            <person name="Wilkes D.E."/>
            <person name="Wang Y."/>
            <person name="Cai H."/>
            <person name="Collins K."/>
            <person name="Stewart B.A."/>
            <person name="Lee S.R."/>
            <person name="Wilamowska K."/>
            <person name="Weinberg Z."/>
            <person name="Ruzzo W.L."/>
            <person name="Wloga D."/>
            <person name="Gaertig J."/>
            <person name="Frankel J."/>
            <person name="Tsao C.-C."/>
            <person name="Gorovsky M.A."/>
            <person name="Keeling P.J."/>
            <person name="Waller R.F."/>
            <person name="Patron N.J."/>
            <person name="Cherry J.M."/>
            <person name="Stover N.A."/>
            <person name="Krieger C.J."/>
            <person name="del Toro C."/>
            <person name="Ryder H.F."/>
            <person name="Williamson S.C."/>
            <person name="Barbeau R.A."/>
            <person name="Hamilton E.P."/>
            <person name="Orias E."/>
        </authorList>
    </citation>
    <scope>NUCLEOTIDE SEQUENCE [LARGE SCALE GENOMIC DNA]</scope>
    <source>
        <strain evidence="3">SB210</strain>
    </source>
</reference>
<evidence type="ECO:0000313" key="2">
    <source>
        <dbReference type="EMBL" id="EAR96714.1"/>
    </source>
</evidence>
<dbReference type="GeneID" id="7827446"/>
<feature type="compositionally biased region" description="Basic and acidic residues" evidence="1">
    <location>
        <begin position="81"/>
        <end position="92"/>
    </location>
</feature>
<feature type="compositionally biased region" description="Polar residues" evidence="1">
    <location>
        <begin position="60"/>
        <end position="80"/>
    </location>
</feature>
<evidence type="ECO:0000313" key="3">
    <source>
        <dbReference type="Proteomes" id="UP000009168"/>
    </source>
</evidence>
<feature type="region of interest" description="Disordered" evidence="1">
    <location>
        <begin position="60"/>
        <end position="98"/>
    </location>
</feature>
<dbReference type="RefSeq" id="XP_001016959.1">
    <property type="nucleotide sequence ID" value="XM_001016959.1"/>
</dbReference>
<dbReference type="HOGENOM" id="CLU_736703_0_0_1"/>
<accession>Q23JM9</accession>
<dbReference type="EMBL" id="GG662685">
    <property type="protein sequence ID" value="EAR96714.1"/>
    <property type="molecule type" value="Genomic_DNA"/>
</dbReference>
<evidence type="ECO:0000256" key="1">
    <source>
        <dbReference type="SAM" id="MobiDB-lite"/>
    </source>
</evidence>
<dbReference type="InParanoid" id="Q23JM9"/>
<proteinExistence type="predicted"/>
<dbReference type="Proteomes" id="UP000009168">
    <property type="component" value="Unassembled WGS sequence"/>
</dbReference>
<sequence length="376" mass="43460">MKIPEVQSSENTCQRIKKSIWQQNGQSIKNESTAQFLVQRGILSQRTLKVDKTRIFRPSNTLYRMQTRSQNSCQENQAPQDENKKNLSKENSLKQTQKNKGNKENIICVIGQLESYEKIKINSSTKIFNTNSQRYDIEIEDSEQQQKKIIKSQENINQQLNRVPLQEINSNCNKTSQYQQIKPIQSNNILSNLMDASMVKIEEEDLQDENEDDKNERILQEKFNQKNKTLESSLNTSIASTNLSSSTNSLVQNLGSNINKKQMSIQNTEKNENVESSFKKSPLISQFQLNDYLDGYKVYKKGEKLFTFKIFKEDFLKIPNQFSKVITHSQDDDVSSDEDVVKGGIKFNYKSILKEIYTEAQYLNAPQLVLSNKLFA</sequence>
<dbReference type="KEGG" id="tet:TTHERM_00757770"/>
<name>Q23JM9_TETTS</name>
<gene>
    <name evidence="2" type="ORF">TTHERM_00757770</name>
</gene>
<keyword evidence="3" id="KW-1185">Reference proteome</keyword>
<organism evidence="2 3">
    <name type="scientific">Tetrahymena thermophila (strain SB210)</name>
    <dbReference type="NCBI Taxonomy" id="312017"/>
    <lineage>
        <taxon>Eukaryota</taxon>
        <taxon>Sar</taxon>
        <taxon>Alveolata</taxon>
        <taxon>Ciliophora</taxon>
        <taxon>Intramacronucleata</taxon>
        <taxon>Oligohymenophorea</taxon>
        <taxon>Hymenostomatida</taxon>
        <taxon>Tetrahymenina</taxon>
        <taxon>Tetrahymenidae</taxon>
        <taxon>Tetrahymena</taxon>
    </lineage>
</organism>